<name>A0A552UW32_9FIRM</name>
<dbReference type="OrthoDB" id="1221575at2"/>
<protein>
    <recommendedName>
        <fullName evidence="3">Saccharopine dehydrogenase</fullName>
    </recommendedName>
</protein>
<dbReference type="SUPFAM" id="SSF51735">
    <property type="entry name" value="NAD(P)-binding Rossmann-fold domains"/>
    <property type="match status" value="1"/>
</dbReference>
<accession>A0A552UW32</accession>
<dbReference type="InterPro" id="IPR036291">
    <property type="entry name" value="NAD(P)-bd_dom_sf"/>
</dbReference>
<comment type="caution">
    <text evidence="1">The sequence shown here is derived from an EMBL/GenBank/DDBJ whole genome shotgun (WGS) entry which is preliminary data.</text>
</comment>
<evidence type="ECO:0000313" key="2">
    <source>
        <dbReference type="Proteomes" id="UP000319424"/>
    </source>
</evidence>
<evidence type="ECO:0008006" key="3">
    <source>
        <dbReference type="Google" id="ProtNLM"/>
    </source>
</evidence>
<gene>
    <name evidence="1" type="ORF">FL857_11390</name>
</gene>
<sequence length="359" mass="41214">MSYRIGVLGSNGKVGTKLCDFLDRNNISFVKASRSGKKTLERHFIFDIYNAYEFESFLKSVDIVINCIGPTFYYGKYIAKKIISNNKIYIDAFGDEFVCENIQDSINSVVVISAGDCPGFSGVIPFWVKKKYYDKISKMEISYFCGGEVTASGLLDILMSTDMGYGFVSTYYKFGKYIKINNSCMTKHLNCFDRDFYCKPFINNEIVDVANSLDIDEIYFNNLYYNEKRDLLLRDIYSEISDQNISWKDANSILINKLDLINDVNFDGTVYKIEVEGKKSGRDRTLTLEITAAESYTISAYILYKTIERLLLSDCKLDVRKIRPFDLVDSEVIFREMIELGIIKNISENKNVEYDVGTL</sequence>
<reference evidence="1 2" key="1">
    <citation type="submission" date="2019-07" db="EMBL/GenBank/DDBJ databases">
        <title>Criibacterium bergeronii gen. nov., sp. nov. isolated from human clinical samples.</title>
        <authorList>
            <person name="Maheux A.F."/>
            <person name="Boudreau D.K."/>
            <person name="Berube E."/>
            <person name="Brodeur S."/>
            <person name="Bernard K.A."/>
            <person name="Abed J.Y."/>
            <person name="Ducrey E."/>
            <person name="Guay E.F."/>
            <person name="Raymond F."/>
            <person name="Corbeil J."/>
            <person name="Domingo M.-C."/>
            <person name="Roy P.H."/>
            <person name="Boissinot M."/>
            <person name="Tocheva E.I."/>
            <person name="Omar R.F."/>
        </authorList>
    </citation>
    <scope>NUCLEOTIDE SEQUENCE [LARGE SCALE GENOMIC DNA]</scope>
    <source>
        <strain evidence="1 2">CCRI-24246</strain>
    </source>
</reference>
<evidence type="ECO:0000313" key="1">
    <source>
        <dbReference type="EMBL" id="TRW22451.1"/>
    </source>
</evidence>
<organism evidence="1 2">
    <name type="scientific">Criibacterium bergeronii</name>
    <dbReference type="NCBI Taxonomy" id="1871336"/>
    <lineage>
        <taxon>Bacteria</taxon>
        <taxon>Bacillati</taxon>
        <taxon>Bacillota</taxon>
        <taxon>Clostridia</taxon>
        <taxon>Peptostreptococcales</taxon>
        <taxon>Filifactoraceae</taxon>
        <taxon>Criibacterium</taxon>
    </lineage>
</organism>
<dbReference type="Proteomes" id="UP000319424">
    <property type="component" value="Unassembled WGS sequence"/>
</dbReference>
<dbReference type="AlphaFoldDB" id="A0A552UW32"/>
<dbReference type="Gene3D" id="3.40.50.720">
    <property type="entry name" value="NAD(P)-binding Rossmann-like Domain"/>
    <property type="match status" value="1"/>
</dbReference>
<proteinExistence type="predicted"/>
<dbReference type="EMBL" id="VJXW01000029">
    <property type="protein sequence ID" value="TRW22451.1"/>
    <property type="molecule type" value="Genomic_DNA"/>
</dbReference>